<feature type="transmembrane region" description="Helical" evidence="5">
    <location>
        <begin position="30"/>
        <end position="51"/>
    </location>
</feature>
<dbReference type="GO" id="GO:0016020">
    <property type="term" value="C:membrane"/>
    <property type="evidence" value="ECO:0007669"/>
    <property type="project" value="UniProtKB-SubCell"/>
</dbReference>
<evidence type="ECO:0000256" key="3">
    <source>
        <dbReference type="ARBA" id="ARBA00022989"/>
    </source>
</evidence>
<feature type="domain" description="Protein glycosylation ligase" evidence="8">
    <location>
        <begin position="164"/>
        <end position="188"/>
    </location>
</feature>
<dbReference type="InterPro" id="IPR051533">
    <property type="entry name" value="WaaL-like"/>
</dbReference>
<dbReference type="InterPro" id="IPR031726">
    <property type="entry name" value="PglL_A"/>
</dbReference>
<evidence type="ECO:0000259" key="7">
    <source>
        <dbReference type="Pfam" id="PF11846"/>
    </source>
</evidence>
<dbReference type="OrthoDB" id="4448at2"/>
<name>A0A0G3BFS2_9BURK</name>
<dbReference type="InterPro" id="IPR007016">
    <property type="entry name" value="O-antigen_ligase-rel_domated"/>
</dbReference>
<evidence type="ECO:0000313" key="9">
    <source>
        <dbReference type="EMBL" id="AKJ26788.1"/>
    </source>
</evidence>
<feature type="transmembrane region" description="Helical" evidence="5">
    <location>
        <begin position="394"/>
        <end position="412"/>
    </location>
</feature>
<evidence type="ECO:0000259" key="8">
    <source>
        <dbReference type="Pfam" id="PF15864"/>
    </source>
</evidence>
<keyword evidence="3 5" id="KW-1133">Transmembrane helix</keyword>
<feature type="transmembrane region" description="Helical" evidence="5">
    <location>
        <begin position="433"/>
        <end position="452"/>
    </location>
</feature>
<dbReference type="Pfam" id="PF11846">
    <property type="entry name" value="Wzy_C_2"/>
    <property type="match status" value="1"/>
</dbReference>
<gene>
    <name evidence="9" type="ORF">AAW51_0097</name>
</gene>
<comment type="subcellular location">
    <subcellularLocation>
        <location evidence="1">Membrane</location>
        <topology evidence="1">Multi-pass membrane protein</topology>
    </subcellularLocation>
</comment>
<feature type="transmembrane region" description="Helical" evidence="5">
    <location>
        <begin position="339"/>
        <end position="358"/>
    </location>
</feature>
<dbReference type="EMBL" id="CP011371">
    <property type="protein sequence ID" value="AKJ26788.1"/>
    <property type="molecule type" value="Genomic_DNA"/>
</dbReference>
<dbReference type="PANTHER" id="PTHR37422:SF23">
    <property type="entry name" value="TEICHURONIC ACID BIOSYNTHESIS PROTEIN TUAE"/>
    <property type="match status" value="1"/>
</dbReference>
<evidence type="ECO:0000313" key="10">
    <source>
        <dbReference type="Proteomes" id="UP000035352"/>
    </source>
</evidence>
<dbReference type="RefSeq" id="WP_047193050.1">
    <property type="nucleotide sequence ID" value="NZ_CP011371.1"/>
</dbReference>
<dbReference type="PANTHER" id="PTHR37422">
    <property type="entry name" value="TEICHURONIC ACID BIOSYNTHESIS PROTEIN TUAE"/>
    <property type="match status" value="1"/>
</dbReference>
<feature type="domain" description="O-antigen ligase-related" evidence="6">
    <location>
        <begin position="205"/>
        <end position="347"/>
    </location>
</feature>
<dbReference type="Pfam" id="PF15864">
    <property type="entry name" value="PglL_A"/>
    <property type="match status" value="1"/>
</dbReference>
<dbReference type="KEGG" id="pbh:AAW51_0097"/>
<organism evidence="9 10">
    <name type="scientific">Caldimonas brevitalea</name>
    <dbReference type="NCBI Taxonomy" id="413882"/>
    <lineage>
        <taxon>Bacteria</taxon>
        <taxon>Pseudomonadati</taxon>
        <taxon>Pseudomonadota</taxon>
        <taxon>Betaproteobacteria</taxon>
        <taxon>Burkholderiales</taxon>
        <taxon>Sphaerotilaceae</taxon>
        <taxon>Caldimonas</taxon>
    </lineage>
</organism>
<protein>
    <submittedName>
        <fullName evidence="9">Lipid A core-O-antigen ligase</fullName>
    </submittedName>
</protein>
<dbReference type="Pfam" id="PF04932">
    <property type="entry name" value="Wzy_C"/>
    <property type="match status" value="1"/>
</dbReference>
<dbReference type="AlphaFoldDB" id="A0A0G3BFS2"/>
<evidence type="ECO:0000256" key="2">
    <source>
        <dbReference type="ARBA" id="ARBA00022692"/>
    </source>
</evidence>
<keyword evidence="10" id="KW-1185">Reference proteome</keyword>
<feature type="transmembrane region" description="Helical" evidence="5">
    <location>
        <begin position="204"/>
        <end position="231"/>
    </location>
</feature>
<feature type="transmembrane region" description="Helical" evidence="5">
    <location>
        <begin position="125"/>
        <end position="146"/>
    </location>
</feature>
<proteinExistence type="predicted"/>
<dbReference type="STRING" id="413882.AAW51_0097"/>
<evidence type="ECO:0000256" key="5">
    <source>
        <dbReference type="SAM" id="Phobius"/>
    </source>
</evidence>
<feature type="transmembrane region" description="Helical" evidence="5">
    <location>
        <begin position="7"/>
        <end position="24"/>
    </location>
</feature>
<evidence type="ECO:0000256" key="1">
    <source>
        <dbReference type="ARBA" id="ARBA00004141"/>
    </source>
</evidence>
<evidence type="ECO:0000256" key="4">
    <source>
        <dbReference type="ARBA" id="ARBA00023136"/>
    </source>
</evidence>
<reference evidence="9 10" key="1">
    <citation type="submission" date="2015-05" db="EMBL/GenBank/DDBJ databases">
        <authorList>
            <person name="Tang B."/>
            <person name="Yu Y."/>
        </authorList>
    </citation>
    <scope>NUCLEOTIDE SEQUENCE [LARGE SCALE GENOMIC DNA]</scope>
    <source>
        <strain evidence="9 10">DSM 7029</strain>
    </source>
</reference>
<evidence type="ECO:0000259" key="6">
    <source>
        <dbReference type="Pfam" id="PF04932"/>
    </source>
</evidence>
<keyword evidence="2 5" id="KW-0812">Transmembrane</keyword>
<dbReference type="Proteomes" id="UP000035352">
    <property type="component" value="Chromosome"/>
</dbReference>
<dbReference type="GO" id="GO:0016874">
    <property type="term" value="F:ligase activity"/>
    <property type="evidence" value="ECO:0007669"/>
    <property type="project" value="UniProtKB-KW"/>
</dbReference>
<dbReference type="InterPro" id="IPR021797">
    <property type="entry name" value="Wzy_C_2"/>
</dbReference>
<sequence>MPSLNRLPWPYLLAIAAPTWVAASRAPSTVFYNAIFSVAGMGLLLWHLAAVGSGPLSRARTDGVTRQPPQPLATAALPALAGVLIGTVLPGLLPASVLLAVSALALTVAAASSARRCPDVLMTSIAAAVLAAGVTGALIGLLQYLAPTLAPPWLIATPATAGRAVGNLRQPNQLATVLSLALCALAWLGQGRRWPLTALLSLQAVLVLGLVLTGSRMGLLMLVMLAAWGLVDRRLPWPVRITLMATLPAAVFWTAAVWAWGHLGGVVYFGEARLSSGSDISSSRFAIWSNTLALIRDNPWTGVGWGNFNFAWTLTAFPDRPIAFFDHTHNLVLQLAVELGLPATAALVVLFGWLVWRARRGLVHPHPQHALSSTTAAAMLGLVLVHSLLEYPLWYPYFLLPTALLLGVYLGAGGPRHEELDGQPHDRGVKAPLFRMVAAMMVAGAAYAAWSYEPIVQIFAPHGAAGLRPLTERIRLGQRSPLLGHHADYAAVTTASRPSDVFDAFDRPLHKLIDARLMVAYAKALAERGERDKAVYVAQRLREFRHPLGDEFFAPCEAPPAAGSDPPFQCDLTPVRLTWKDFE</sequence>
<feature type="transmembrane region" description="Helical" evidence="5">
    <location>
        <begin position="243"/>
        <end position="261"/>
    </location>
</feature>
<accession>A0A0G3BFS2</accession>
<feature type="transmembrane region" description="Helical" evidence="5">
    <location>
        <begin position="370"/>
        <end position="388"/>
    </location>
</feature>
<feature type="domain" description="Virulence factor membrane-bound polymerase C-terminal" evidence="7">
    <location>
        <begin position="376"/>
        <end position="542"/>
    </location>
</feature>
<keyword evidence="4 5" id="KW-0472">Membrane</keyword>
<keyword evidence="9" id="KW-0436">Ligase</keyword>